<dbReference type="EMBL" id="CP021643">
    <property type="protein sequence ID" value="AVX45033.1"/>
    <property type="molecule type" value="Genomic_DNA"/>
</dbReference>
<dbReference type="Proteomes" id="UP000241854">
    <property type="component" value="Plasmid pICON"/>
</dbReference>
<reference evidence="1 2" key="1">
    <citation type="journal article" date="2018" name="Emerg. Microbes Infect.">
        <title>Genomic analysis of oral Campylobacter concisus strains identified a potential bacterial molecular marker associated with active Crohn's disease.</title>
        <authorList>
            <person name="Liu F."/>
            <person name="Ma R."/>
            <person name="Tay C.Y.A."/>
            <person name="Octavia S."/>
            <person name="Lan R."/>
            <person name="Chung H.K.L."/>
            <person name="Riordan S.M."/>
            <person name="Grimm M.C."/>
            <person name="Leong R.W."/>
            <person name="Tanaka M.M."/>
            <person name="Connor S."/>
            <person name="Zhang L."/>
        </authorList>
    </citation>
    <scope>NUCLEOTIDE SEQUENCE [LARGE SCALE GENOMIC DNA]</scope>
    <source>
        <strain evidence="1 2">P2CDO4</strain>
        <plasmid evidence="1">pICON</plasmid>
    </source>
</reference>
<name>A0A2R4P2X8_9BACT</name>
<sequence>MLELKTHDEFFEFSHNSVHKLLVPKEIISQLEADFTSIGNFPEIVKDPYILFALQPNQMSDIYLYEAEKDNKIGFDALVVTIHNAGLDFLIQRGDRTIIFPVFSISKGYKFNSSFFKELFTKKSKANPKDSMDIIPNGKYRLKVDDNAYDNVSFKIIIEASVFTKLFEFYENYKNIWQELPFRKYRNLIIYFNKDFVENGILFEILNFSHTADFHLNFIQNRLFFITEIDNKLKLFMNDMVITHRDENKNIDLEPLDLDPFIKQDILPIFSTDDKEIKISRQLVTF</sequence>
<accession>A0A2R4P2X8</accession>
<gene>
    <name evidence="1" type="ORF">CCS77_2027</name>
</gene>
<proteinExistence type="predicted"/>
<dbReference type="AlphaFoldDB" id="A0A2R4P2X8"/>
<evidence type="ECO:0000313" key="2">
    <source>
        <dbReference type="Proteomes" id="UP000241854"/>
    </source>
</evidence>
<protein>
    <submittedName>
        <fullName evidence="1">Uncharacterized protein</fullName>
    </submittedName>
</protein>
<keyword evidence="1" id="KW-0614">Plasmid</keyword>
<geneLocation type="plasmid" evidence="2">
    <name>picon</name>
</geneLocation>
<organism evidence="1 2">
    <name type="scientific">Campylobacter concisus</name>
    <dbReference type="NCBI Taxonomy" id="199"/>
    <lineage>
        <taxon>Bacteria</taxon>
        <taxon>Pseudomonadati</taxon>
        <taxon>Campylobacterota</taxon>
        <taxon>Epsilonproteobacteria</taxon>
        <taxon>Campylobacterales</taxon>
        <taxon>Campylobacteraceae</taxon>
        <taxon>Campylobacter</taxon>
    </lineage>
</organism>
<evidence type="ECO:0000313" key="1">
    <source>
        <dbReference type="EMBL" id="AVX45033.1"/>
    </source>
</evidence>
<dbReference type="RefSeq" id="WP_107917340.1">
    <property type="nucleotide sequence ID" value="NZ_CP021643.1"/>
</dbReference>